<dbReference type="InterPro" id="IPR057854">
    <property type="entry name" value="TPR_WDR11"/>
</dbReference>
<evidence type="ECO:0000313" key="4">
    <source>
        <dbReference type="Proteomes" id="UP000095285"/>
    </source>
</evidence>
<dbReference type="Pfam" id="PF23752">
    <property type="entry name" value="Beta-prop_WDR11_2nd"/>
    <property type="match status" value="1"/>
</dbReference>
<dbReference type="EMBL" id="JH712261">
    <property type="protein sequence ID" value="EFO23653.1"/>
    <property type="molecule type" value="Genomic_DNA"/>
</dbReference>
<gene>
    <name evidence="3 5" type="ORF">LOAG_04828</name>
</gene>
<dbReference type="WBParaSite" id="EN70_10429">
    <property type="protein sequence ID" value="EN70_10429"/>
    <property type="gene ID" value="EN70_10429"/>
</dbReference>
<dbReference type="AlphaFoldDB" id="A0A1I7V6J6"/>
<dbReference type="STRING" id="7209.A0A1I7V6J6"/>
<keyword evidence="4" id="KW-1185">Reference proteome</keyword>
<dbReference type="PANTHER" id="PTHR14593:SF5">
    <property type="entry name" value="WD REPEAT-CONTAINING PROTEIN 11"/>
    <property type="match status" value="1"/>
</dbReference>
<proteinExistence type="predicted"/>
<evidence type="ECO:0000259" key="1">
    <source>
        <dbReference type="Pfam" id="PF23752"/>
    </source>
</evidence>
<feature type="domain" description="WDR11 second beta-propeller" evidence="1">
    <location>
        <begin position="392"/>
        <end position="515"/>
    </location>
</feature>
<dbReference type="InterPro" id="IPR039694">
    <property type="entry name" value="WDR11"/>
</dbReference>
<protein>
    <submittedName>
        <fullName evidence="5">WD_REPEATS_REGION domain-containing protein</fullName>
    </submittedName>
</protein>
<dbReference type="Pfam" id="PF23753">
    <property type="entry name" value="TPR_WDR11"/>
    <property type="match status" value="1"/>
</dbReference>
<dbReference type="OMA" id="EPLEIWD"/>
<dbReference type="SMART" id="SM00320">
    <property type="entry name" value="WD40"/>
    <property type="match status" value="4"/>
</dbReference>
<evidence type="ECO:0000313" key="3">
    <source>
        <dbReference type="EMBL" id="EFO23653.1"/>
    </source>
</evidence>
<dbReference type="GeneID" id="9942236"/>
<dbReference type="FunCoup" id="A0A1I7V6J6">
    <property type="interactions" value="1932"/>
</dbReference>
<dbReference type="SUPFAM" id="SSF50978">
    <property type="entry name" value="WD40 repeat-like"/>
    <property type="match status" value="2"/>
</dbReference>
<accession>A0A1I7V6J6</accession>
<dbReference type="InterPro" id="IPR015943">
    <property type="entry name" value="WD40/YVTN_repeat-like_dom_sf"/>
</dbReference>
<reference evidence="5" key="2">
    <citation type="submission" date="2016-11" db="UniProtKB">
        <authorList>
            <consortium name="WormBaseParasite"/>
        </authorList>
    </citation>
    <scope>IDENTIFICATION</scope>
</reference>
<dbReference type="InterPro" id="IPR036322">
    <property type="entry name" value="WD40_repeat_dom_sf"/>
</dbReference>
<dbReference type="Proteomes" id="UP000095285">
    <property type="component" value="Unassembled WGS sequence"/>
</dbReference>
<reference evidence="3 4" key="1">
    <citation type="submission" date="2012-04" db="EMBL/GenBank/DDBJ databases">
        <title>The Genome Sequence of Loa loa.</title>
        <authorList>
            <consortium name="The Broad Institute Genome Sequencing Platform"/>
            <consortium name="Broad Institute Genome Sequencing Center for Infectious Disease"/>
            <person name="Nutman T.B."/>
            <person name="Fink D.L."/>
            <person name="Russ C."/>
            <person name="Young S."/>
            <person name="Zeng Q."/>
            <person name="Gargeya S."/>
            <person name="Alvarado L."/>
            <person name="Berlin A."/>
            <person name="Chapman S.B."/>
            <person name="Chen Z."/>
            <person name="Freedman E."/>
            <person name="Gellesch M."/>
            <person name="Goldberg J."/>
            <person name="Griggs A."/>
            <person name="Gujja S."/>
            <person name="Heilman E.R."/>
            <person name="Heiman D."/>
            <person name="Howarth C."/>
            <person name="Mehta T."/>
            <person name="Neiman D."/>
            <person name="Pearson M."/>
            <person name="Roberts A."/>
            <person name="Saif S."/>
            <person name="Shea T."/>
            <person name="Shenoy N."/>
            <person name="Sisk P."/>
            <person name="Stolte C."/>
            <person name="Sykes S."/>
            <person name="White J."/>
            <person name="Yandava C."/>
            <person name="Haas B."/>
            <person name="Henn M.R."/>
            <person name="Nusbaum C."/>
            <person name="Birren B."/>
        </authorList>
    </citation>
    <scope>NUCLEOTIDE SEQUENCE [LARGE SCALE GENOMIC DNA]</scope>
</reference>
<dbReference type="PANTHER" id="PTHR14593">
    <property type="entry name" value="WD REPEAT-CONTAINING PROTEIN 11"/>
    <property type="match status" value="1"/>
</dbReference>
<sequence>MLSLTLPGSLHPSNKDAFSWNEKGLLVYGAHCTIVIVDVLRNKIIQTLDRHTSAITHICCSSEEEVGFSADVRLRCASADVSGTIVVWDIVEGVELSSFSIPNSAVLSLDWFPWEDTTRDFLLVLHSPNNLVLWNMVTGDRIWNVTYSQTFSSFSLDPFDSHKITFSLVDTGSLLFVDNVLLHKAPSGEGTSLLVFDTVSATMPIIQIEYHNAFPNILFAATQNEIACVEMECYCIIWRYICHAPLLRLMTCSERDIIVTVHSNGTIEWRSCKILENEKGKTTLTYELLYSSETQRQTEHCRISAAALCPITQTTIALLYNSGNISVYQLSLKEDDIVLPYRSCYITDIISVGEDLCYSVNGHLKMSNIVQMFSLGQGVTTVRMQPGHVEKNGKVMQLTALGNNQGILRLVDISAGMIFRELHIHTCPIKCMDWCGPHKLISAAYVHPLSASSLVKNDIFITDIRTGEGRRLRPEVEETPVEMLRVSFYHCYVAIGFRNEPLEIWHLKSMRLLRRMSRSCPIIIDMAWSGKHHAAKQISQGDEPVFRENLVVLDEECHLYHVVVKGLHVRDGKEVNSQWKSGAAVKCLVWKDDLLAMGDGWGRLGVWDLGRRQCHQTRSTTRGPILKLVFSRIPGDHTLAVLHQYTVVLWDSEKLVVLQQCNSIATSVSFLDLDLHGICPLVVCSDSSFRCISLVPSEVHRRHSDLPLLLEIDSSQLLTTVSNGDSKIMLLHGLLKLNDRIPSDSNSLHWYPVVHRLFGERWLYDLWSVVISTLHDTPLSSRLQIFWSPSHLKRRVEQLLACLMSLPDLNSAQIDILVHLAVVLQKRDWAMQLLLGSHEECRTSALRACLLASNVSSEGAQSIIKLVATNLIANECMTDGVQMLFLIGHGDDACRYLQAHGFWSKSFHFAKLGFDDWKDVGNKWVEHLVTSKSQKNLCSLLAANVGDWNRLSMLLTQNSKVAVARHLLKIVEARSIFVAYHPPAESTDEIREVVPPVSDP</sequence>
<evidence type="ECO:0000313" key="5">
    <source>
        <dbReference type="WBParaSite" id="EN70_10429"/>
    </source>
</evidence>
<name>A0A1I7V6J6_LOALO</name>
<dbReference type="RefSeq" id="XP_003140413.1">
    <property type="nucleotide sequence ID" value="XM_003140365.2"/>
</dbReference>
<feature type="domain" description="WDR11 TPR" evidence="2">
    <location>
        <begin position="817"/>
        <end position="932"/>
    </location>
</feature>
<dbReference type="KEGG" id="loa:LOAG_04828"/>
<dbReference type="OrthoDB" id="1291858at2759"/>
<dbReference type="GO" id="GO:0005737">
    <property type="term" value="C:cytoplasm"/>
    <property type="evidence" value="ECO:0007669"/>
    <property type="project" value="TreeGrafter"/>
</dbReference>
<dbReference type="CTD" id="9942236"/>
<dbReference type="InterPro" id="IPR057853">
    <property type="entry name" value="Beta-prop_WDR11_2nd"/>
</dbReference>
<accession>A0A1S0U1B3</accession>
<dbReference type="InterPro" id="IPR001680">
    <property type="entry name" value="WD40_rpt"/>
</dbReference>
<organism evidence="4 5">
    <name type="scientific">Loa loa</name>
    <name type="common">Eye worm</name>
    <name type="synonym">Filaria loa</name>
    <dbReference type="NCBI Taxonomy" id="7209"/>
    <lineage>
        <taxon>Eukaryota</taxon>
        <taxon>Metazoa</taxon>
        <taxon>Ecdysozoa</taxon>
        <taxon>Nematoda</taxon>
        <taxon>Chromadorea</taxon>
        <taxon>Rhabditida</taxon>
        <taxon>Spirurina</taxon>
        <taxon>Spiruromorpha</taxon>
        <taxon>Filarioidea</taxon>
        <taxon>Onchocercidae</taxon>
        <taxon>Loa</taxon>
    </lineage>
</organism>
<dbReference type="eggNOG" id="KOG1912">
    <property type="taxonomic scope" value="Eukaryota"/>
</dbReference>
<dbReference type="Gene3D" id="2.130.10.10">
    <property type="entry name" value="YVTN repeat-like/Quinoprotein amine dehydrogenase"/>
    <property type="match status" value="3"/>
</dbReference>
<evidence type="ECO:0000259" key="2">
    <source>
        <dbReference type="Pfam" id="PF23753"/>
    </source>
</evidence>